<dbReference type="GO" id="GO:0003700">
    <property type="term" value="F:DNA-binding transcription factor activity"/>
    <property type="evidence" value="ECO:0007669"/>
    <property type="project" value="InterPro"/>
</dbReference>
<feature type="chain" id="PRO_5042072609" description="HSF-type DNA-binding domain-containing protein" evidence="6">
    <location>
        <begin position="19"/>
        <end position="492"/>
    </location>
</feature>
<keyword evidence="3" id="KW-0539">Nucleus</keyword>
<keyword evidence="2" id="KW-0238">DNA-binding</keyword>
<comment type="similarity">
    <text evidence="4">Belongs to the HSF family.</text>
</comment>
<evidence type="ECO:0000259" key="7">
    <source>
        <dbReference type="SMART" id="SM00415"/>
    </source>
</evidence>
<feature type="domain" description="HSF-type DNA-binding" evidence="7">
    <location>
        <begin position="10"/>
        <end position="112"/>
    </location>
</feature>
<dbReference type="FunFam" id="1.10.10.10:FF:000479">
    <property type="entry name" value="Predicted protein"/>
    <property type="match status" value="1"/>
</dbReference>
<evidence type="ECO:0000313" key="9">
    <source>
        <dbReference type="Proteomes" id="UP001054902"/>
    </source>
</evidence>
<name>A0AAD3HBZ6_9STRA</name>
<sequence>MAFQTPILAMNLTFPVKLFLILEFIDLQAPHLKSIMSWSDHGRCFRILDKTAFEKTIMPIFFKSVHYDSIRRQLNIWGFQRVNKVSSPDFGGYYHEKFLRGQETLSHLIERNTSQSGSTKTSEVLSFDSLPPMPQTTQITSPVFASIAMNLLMGTPSSQNMDIDTASTMKSPVLSGFKPTEQSSILTHEITLPTAQFGRRHSAPLASDFVLQQQQQFQQIQQIQQQQQQQQDIHNKSLVQEQALIESINSNNQIPTINKARAFRTSSMPPVSSWVLQQQQQQANNNNFVQQPKSLDDMNLLHNTSNFGQPEPTASFSQNFMSSSATTGFQPNSIDNQRATVDDQKMEVETSEPVENTQPSSPSSSHSSGHQQEFNNPNAAASVNNDKEAFVGLIHALQSASAVEEKASNSLRQSSNTHDWLDGRMDQNDEGMGAPSSAGIDDVDSPNFTKSFNLSMMLSSGSLNIAKLMSSSEWQEWNDFQNELGVKKRYGK</sequence>
<organism evidence="8 9">
    <name type="scientific">Chaetoceros tenuissimus</name>
    <dbReference type="NCBI Taxonomy" id="426638"/>
    <lineage>
        <taxon>Eukaryota</taxon>
        <taxon>Sar</taxon>
        <taxon>Stramenopiles</taxon>
        <taxon>Ochrophyta</taxon>
        <taxon>Bacillariophyta</taxon>
        <taxon>Coscinodiscophyceae</taxon>
        <taxon>Chaetocerotophycidae</taxon>
        <taxon>Chaetocerotales</taxon>
        <taxon>Chaetocerotaceae</taxon>
        <taxon>Chaetoceros</taxon>
    </lineage>
</organism>
<comment type="caution">
    <text evidence="8">The sequence shown here is derived from an EMBL/GenBank/DDBJ whole genome shotgun (WGS) entry which is preliminary data.</text>
</comment>
<dbReference type="Pfam" id="PF00447">
    <property type="entry name" value="HSF_DNA-bind"/>
    <property type="match status" value="1"/>
</dbReference>
<feature type="region of interest" description="Disordered" evidence="5">
    <location>
        <begin position="405"/>
        <end position="444"/>
    </location>
</feature>
<dbReference type="EMBL" id="BLLK01000060">
    <property type="protein sequence ID" value="GFH57995.1"/>
    <property type="molecule type" value="Genomic_DNA"/>
</dbReference>
<keyword evidence="9" id="KW-1185">Reference proteome</keyword>
<comment type="subcellular location">
    <subcellularLocation>
        <location evidence="1">Nucleus</location>
    </subcellularLocation>
</comment>
<feature type="region of interest" description="Disordered" evidence="5">
    <location>
        <begin position="298"/>
        <end position="379"/>
    </location>
</feature>
<accession>A0AAD3HBZ6</accession>
<dbReference type="InterPro" id="IPR036390">
    <property type="entry name" value="WH_DNA-bd_sf"/>
</dbReference>
<protein>
    <recommendedName>
        <fullName evidence="7">HSF-type DNA-binding domain-containing protein</fullName>
    </recommendedName>
</protein>
<evidence type="ECO:0000313" key="8">
    <source>
        <dbReference type="EMBL" id="GFH57995.1"/>
    </source>
</evidence>
<feature type="compositionally biased region" description="Polar residues" evidence="5">
    <location>
        <begin position="369"/>
        <end position="379"/>
    </location>
</feature>
<evidence type="ECO:0000256" key="5">
    <source>
        <dbReference type="SAM" id="MobiDB-lite"/>
    </source>
</evidence>
<dbReference type="SUPFAM" id="SSF46785">
    <property type="entry name" value="Winged helix' DNA-binding domain"/>
    <property type="match status" value="1"/>
</dbReference>
<dbReference type="PANTHER" id="PTHR10015:SF206">
    <property type="entry name" value="HSF-TYPE DNA-BINDING DOMAIN-CONTAINING PROTEIN"/>
    <property type="match status" value="1"/>
</dbReference>
<dbReference type="AlphaFoldDB" id="A0AAD3HBZ6"/>
<evidence type="ECO:0000256" key="4">
    <source>
        <dbReference type="RuleBase" id="RU004020"/>
    </source>
</evidence>
<evidence type="ECO:0000256" key="3">
    <source>
        <dbReference type="ARBA" id="ARBA00023242"/>
    </source>
</evidence>
<dbReference type="InterPro" id="IPR000232">
    <property type="entry name" value="HSF_DNA-bd"/>
</dbReference>
<dbReference type="GO" id="GO:0043565">
    <property type="term" value="F:sequence-specific DNA binding"/>
    <property type="evidence" value="ECO:0007669"/>
    <property type="project" value="InterPro"/>
</dbReference>
<feature type="region of interest" description="Disordered" evidence="5">
    <location>
        <begin position="112"/>
        <end position="131"/>
    </location>
</feature>
<feature type="signal peptide" evidence="6">
    <location>
        <begin position="1"/>
        <end position="18"/>
    </location>
</feature>
<feature type="compositionally biased region" description="Polar residues" evidence="5">
    <location>
        <begin position="301"/>
        <end position="339"/>
    </location>
</feature>
<evidence type="ECO:0000256" key="1">
    <source>
        <dbReference type="ARBA" id="ARBA00004123"/>
    </source>
</evidence>
<gene>
    <name evidence="8" type="ORF">CTEN210_14471</name>
</gene>
<dbReference type="SMART" id="SM00415">
    <property type="entry name" value="HSF"/>
    <property type="match status" value="1"/>
</dbReference>
<feature type="compositionally biased region" description="Polar residues" evidence="5">
    <location>
        <begin position="112"/>
        <end position="124"/>
    </location>
</feature>
<proteinExistence type="inferred from homology"/>
<evidence type="ECO:0000256" key="6">
    <source>
        <dbReference type="SAM" id="SignalP"/>
    </source>
</evidence>
<dbReference type="Proteomes" id="UP001054902">
    <property type="component" value="Unassembled WGS sequence"/>
</dbReference>
<evidence type="ECO:0000256" key="2">
    <source>
        <dbReference type="ARBA" id="ARBA00023125"/>
    </source>
</evidence>
<dbReference type="GO" id="GO:0005634">
    <property type="term" value="C:nucleus"/>
    <property type="evidence" value="ECO:0007669"/>
    <property type="project" value="UniProtKB-SubCell"/>
</dbReference>
<dbReference type="InterPro" id="IPR036388">
    <property type="entry name" value="WH-like_DNA-bd_sf"/>
</dbReference>
<reference evidence="8 9" key="1">
    <citation type="journal article" date="2021" name="Sci. Rep.">
        <title>The genome of the diatom Chaetoceros tenuissimus carries an ancient integrated fragment of an extant virus.</title>
        <authorList>
            <person name="Hongo Y."/>
            <person name="Kimura K."/>
            <person name="Takaki Y."/>
            <person name="Yoshida Y."/>
            <person name="Baba S."/>
            <person name="Kobayashi G."/>
            <person name="Nagasaki K."/>
            <person name="Hano T."/>
            <person name="Tomaru Y."/>
        </authorList>
    </citation>
    <scope>NUCLEOTIDE SEQUENCE [LARGE SCALE GENOMIC DNA]</scope>
    <source>
        <strain evidence="8 9">NIES-3715</strain>
    </source>
</reference>
<keyword evidence="6" id="KW-0732">Signal</keyword>
<feature type="compositionally biased region" description="Polar residues" evidence="5">
    <location>
        <begin position="408"/>
        <end position="418"/>
    </location>
</feature>
<dbReference type="Gene3D" id="1.10.10.10">
    <property type="entry name" value="Winged helix-like DNA-binding domain superfamily/Winged helix DNA-binding domain"/>
    <property type="match status" value="1"/>
</dbReference>
<dbReference type="PANTHER" id="PTHR10015">
    <property type="entry name" value="HEAT SHOCK TRANSCRIPTION FACTOR"/>
    <property type="match status" value="1"/>
</dbReference>
<feature type="compositionally biased region" description="Low complexity" evidence="5">
    <location>
        <begin position="359"/>
        <end position="368"/>
    </location>
</feature>